<evidence type="ECO:0000313" key="1">
    <source>
        <dbReference type="EMBL" id="SVE45870.1"/>
    </source>
</evidence>
<proteinExistence type="predicted"/>
<reference evidence="1" key="1">
    <citation type="submission" date="2018-05" db="EMBL/GenBank/DDBJ databases">
        <authorList>
            <person name="Lanie J.A."/>
            <person name="Ng W.-L."/>
            <person name="Kazmierczak K.M."/>
            <person name="Andrzejewski T.M."/>
            <person name="Davidsen T.M."/>
            <person name="Wayne K.J."/>
            <person name="Tettelin H."/>
            <person name="Glass J.I."/>
            <person name="Rusch D."/>
            <person name="Podicherti R."/>
            <person name="Tsui H.-C.T."/>
            <person name="Winkler M.E."/>
        </authorList>
    </citation>
    <scope>NUCLEOTIDE SEQUENCE</scope>
</reference>
<gene>
    <name evidence="1" type="ORF">METZ01_LOCUS498724</name>
</gene>
<name>A0A383DNP1_9ZZZZ</name>
<organism evidence="1">
    <name type="scientific">marine metagenome</name>
    <dbReference type="NCBI Taxonomy" id="408172"/>
    <lineage>
        <taxon>unclassified sequences</taxon>
        <taxon>metagenomes</taxon>
        <taxon>ecological metagenomes</taxon>
    </lineage>
</organism>
<feature type="non-terminal residue" evidence="1">
    <location>
        <position position="46"/>
    </location>
</feature>
<protein>
    <submittedName>
        <fullName evidence="1">Uncharacterized protein</fullName>
    </submittedName>
</protein>
<sequence length="46" mass="5091">WQLGFPRQVGSRGQALCDYRHGYALAGSLLPLPAAFFPGMVEERQV</sequence>
<dbReference type="AlphaFoldDB" id="A0A383DNP1"/>
<dbReference type="EMBL" id="UINC01218724">
    <property type="protein sequence ID" value="SVE45870.1"/>
    <property type="molecule type" value="Genomic_DNA"/>
</dbReference>
<feature type="non-terminal residue" evidence="1">
    <location>
        <position position="1"/>
    </location>
</feature>
<accession>A0A383DNP1</accession>